<dbReference type="Pfam" id="PF12796">
    <property type="entry name" value="Ank_2"/>
    <property type="match status" value="1"/>
</dbReference>
<gene>
    <name evidence="3" type="ORF">G7Y89_g2840</name>
</gene>
<dbReference type="SUPFAM" id="SSF48403">
    <property type="entry name" value="Ankyrin repeat"/>
    <property type="match status" value="1"/>
</dbReference>
<evidence type="ECO:0000259" key="2">
    <source>
        <dbReference type="Pfam" id="PF06985"/>
    </source>
</evidence>
<accession>A0A8H4RVJ1</accession>
<dbReference type="InterPro" id="IPR052895">
    <property type="entry name" value="HetReg/Transcr_Mod"/>
</dbReference>
<dbReference type="OrthoDB" id="194358at2759"/>
<dbReference type="PANTHER" id="PTHR24148">
    <property type="entry name" value="ANKYRIN REPEAT DOMAIN-CONTAINING PROTEIN 39 HOMOLOG-RELATED"/>
    <property type="match status" value="1"/>
</dbReference>
<proteinExistence type="predicted"/>
<protein>
    <recommendedName>
        <fullName evidence="2">Heterokaryon incompatibility domain-containing protein</fullName>
    </recommendedName>
</protein>
<dbReference type="Pfam" id="PF06985">
    <property type="entry name" value="HET"/>
    <property type="match status" value="1"/>
</dbReference>
<dbReference type="PROSITE" id="PS50297">
    <property type="entry name" value="ANK_REP_REGION"/>
    <property type="match status" value="1"/>
</dbReference>
<dbReference type="EMBL" id="JAAMPI010000131">
    <property type="protein sequence ID" value="KAF4635257.1"/>
    <property type="molecule type" value="Genomic_DNA"/>
</dbReference>
<dbReference type="InterPro" id="IPR002110">
    <property type="entry name" value="Ankyrin_rpt"/>
</dbReference>
<dbReference type="Gene3D" id="1.25.40.20">
    <property type="entry name" value="Ankyrin repeat-containing domain"/>
    <property type="match status" value="1"/>
</dbReference>
<feature type="repeat" description="ANK" evidence="1">
    <location>
        <begin position="562"/>
        <end position="586"/>
    </location>
</feature>
<reference evidence="3 4" key="1">
    <citation type="submission" date="2020-03" db="EMBL/GenBank/DDBJ databases">
        <title>Draft Genome Sequence of Cudoniella acicularis.</title>
        <authorList>
            <person name="Buettner E."/>
            <person name="Kellner H."/>
        </authorList>
    </citation>
    <scope>NUCLEOTIDE SEQUENCE [LARGE SCALE GENOMIC DNA]</scope>
    <source>
        <strain evidence="3 4">DSM 108380</strain>
    </source>
</reference>
<dbReference type="PANTHER" id="PTHR24148:SF78">
    <property type="entry name" value="HETEROKARYON INCOMPATIBILITY DOMAIN-CONTAINING PROTEIN"/>
    <property type="match status" value="1"/>
</dbReference>
<evidence type="ECO:0000313" key="3">
    <source>
        <dbReference type="EMBL" id="KAF4635257.1"/>
    </source>
</evidence>
<sequence>MSSYRYSPLPDDNIRLLCLLPYASEAEPLQCKLLDYNLQDPSGRTPLYDALSYVWGDPNDTRPIYIVEDKLLGKDELPGKDELQVTTNLYAALSHLRNFFFQRIIWVDAICIDQGNSKERQQQILLMAKIYSQAICVLVWLGEETEDTDGALEDIRLAANKELTASSKKGINQQAVLALLERPWFQRIWVLQEVAAARHIVMICGPTEIDGYAFCLGVRSLKLSYTASPKLQTLPSVIHLITGAGLRSKHTTYLPKRFSLNIRCLADLIDMFHTRQATDTRDKVYALLGMSSDDPSPASLQPDYTKPWEELFEQLIKFVLGKDIFVETSSQRAIIKSKGCILGQVSSITRDDRHNVNITSRNSAWDLGGTTEWTLQASAIPIQEHDIICLLYGVSKPMIIRLCKDHFAVVVIAATPLNGSSSFGWPETSQPMTQFLRDFLLVWDWENPQGQLHDQGEYKTLIQTHSQALEYSKAESGGYLDKATRLWNDVTILDDLREYDKADERLLEARSGYVAAFEKEYLPKLVSQYGRTLLSFAAGEGHEDIIKLLLEIVDPDIKDGKSGRTPLLWAATNGHEAVVKLLLETGQVDVDSKDTGGSLGSDAAVVRCCERARGRRQAAASRRARSTFTRRIFLVGRRYRMLLRKGTRPSSSC</sequence>
<comment type="caution">
    <text evidence="3">The sequence shown here is derived from an EMBL/GenBank/DDBJ whole genome shotgun (WGS) entry which is preliminary data.</text>
</comment>
<dbReference type="SMART" id="SM00248">
    <property type="entry name" value="ANK"/>
    <property type="match status" value="2"/>
</dbReference>
<dbReference type="InterPro" id="IPR010730">
    <property type="entry name" value="HET"/>
</dbReference>
<name>A0A8H4RVJ1_9HELO</name>
<organism evidence="3 4">
    <name type="scientific">Cudoniella acicularis</name>
    <dbReference type="NCBI Taxonomy" id="354080"/>
    <lineage>
        <taxon>Eukaryota</taxon>
        <taxon>Fungi</taxon>
        <taxon>Dikarya</taxon>
        <taxon>Ascomycota</taxon>
        <taxon>Pezizomycotina</taxon>
        <taxon>Leotiomycetes</taxon>
        <taxon>Helotiales</taxon>
        <taxon>Tricladiaceae</taxon>
        <taxon>Cudoniella</taxon>
    </lineage>
</organism>
<dbReference type="Proteomes" id="UP000566819">
    <property type="component" value="Unassembled WGS sequence"/>
</dbReference>
<evidence type="ECO:0000313" key="4">
    <source>
        <dbReference type="Proteomes" id="UP000566819"/>
    </source>
</evidence>
<dbReference type="AlphaFoldDB" id="A0A8H4RVJ1"/>
<dbReference type="InterPro" id="IPR036770">
    <property type="entry name" value="Ankyrin_rpt-contain_sf"/>
</dbReference>
<keyword evidence="4" id="KW-1185">Reference proteome</keyword>
<evidence type="ECO:0000256" key="1">
    <source>
        <dbReference type="PROSITE-ProRule" id="PRU00023"/>
    </source>
</evidence>
<dbReference type="PROSITE" id="PS50088">
    <property type="entry name" value="ANK_REPEAT"/>
    <property type="match status" value="1"/>
</dbReference>
<feature type="domain" description="Heterokaryon incompatibility" evidence="2">
    <location>
        <begin position="48"/>
        <end position="193"/>
    </location>
</feature>
<keyword evidence="1" id="KW-0040">ANK repeat</keyword>